<protein>
    <recommendedName>
        <fullName evidence="6">MADS-box domain-containing protein</fullName>
    </recommendedName>
</protein>
<evidence type="ECO:0000259" key="6">
    <source>
        <dbReference type="PROSITE" id="PS50066"/>
    </source>
</evidence>
<evidence type="ECO:0000313" key="8">
    <source>
        <dbReference type="Proteomes" id="UP000626092"/>
    </source>
</evidence>
<dbReference type="InterPro" id="IPR002100">
    <property type="entry name" value="TF_MADSbox"/>
</dbReference>
<keyword evidence="5" id="KW-0539">Nucleus</keyword>
<gene>
    <name evidence="7" type="ORF">RHSIM_Rhsim04G0025000</name>
</gene>
<organism evidence="7 8">
    <name type="scientific">Rhododendron simsii</name>
    <name type="common">Sims's rhododendron</name>
    <dbReference type="NCBI Taxonomy" id="118357"/>
    <lineage>
        <taxon>Eukaryota</taxon>
        <taxon>Viridiplantae</taxon>
        <taxon>Streptophyta</taxon>
        <taxon>Embryophyta</taxon>
        <taxon>Tracheophyta</taxon>
        <taxon>Spermatophyta</taxon>
        <taxon>Magnoliopsida</taxon>
        <taxon>eudicotyledons</taxon>
        <taxon>Gunneridae</taxon>
        <taxon>Pentapetalae</taxon>
        <taxon>asterids</taxon>
        <taxon>Ericales</taxon>
        <taxon>Ericaceae</taxon>
        <taxon>Ericoideae</taxon>
        <taxon>Rhodoreae</taxon>
        <taxon>Rhododendron</taxon>
    </lineage>
</organism>
<keyword evidence="4" id="KW-0804">Transcription</keyword>
<keyword evidence="2" id="KW-0805">Transcription regulation</keyword>
<evidence type="ECO:0000313" key="7">
    <source>
        <dbReference type="EMBL" id="KAF7145455.1"/>
    </source>
</evidence>
<evidence type="ECO:0000256" key="5">
    <source>
        <dbReference type="ARBA" id="ARBA00023242"/>
    </source>
</evidence>
<dbReference type="GO" id="GO:0046983">
    <property type="term" value="F:protein dimerization activity"/>
    <property type="evidence" value="ECO:0007669"/>
    <property type="project" value="InterPro"/>
</dbReference>
<dbReference type="GO" id="GO:0005634">
    <property type="term" value="C:nucleus"/>
    <property type="evidence" value="ECO:0007669"/>
    <property type="project" value="UniProtKB-SubCell"/>
</dbReference>
<evidence type="ECO:0000256" key="1">
    <source>
        <dbReference type="ARBA" id="ARBA00004123"/>
    </source>
</evidence>
<dbReference type="Pfam" id="PF00319">
    <property type="entry name" value="SRF-TF"/>
    <property type="match status" value="1"/>
</dbReference>
<dbReference type="PRINTS" id="PR00404">
    <property type="entry name" value="MADSDOMAIN"/>
</dbReference>
<dbReference type="PANTHER" id="PTHR11945">
    <property type="entry name" value="MADS BOX PROTEIN"/>
    <property type="match status" value="1"/>
</dbReference>
<name>A0A834H0Q7_RHOSS</name>
<keyword evidence="8" id="KW-1185">Reference proteome</keyword>
<comment type="caution">
    <text evidence="7">The sequence shown here is derived from an EMBL/GenBank/DDBJ whole genome shotgun (WGS) entry which is preliminary data.</text>
</comment>
<dbReference type="GO" id="GO:0000981">
    <property type="term" value="F:DNA-binding transcription factor activity, RNA polymerase II-specific"/>
    <property type="evidence" value="ECO:0007669"/>
    <property type="project" value="TreeGrafter"/>
</dbReference>
<reference evidence="7" key="1">
    <citation type="submission" date="2019-11" db="EMBL/GenBank/DDBJ databases">
        <authorList>
            <person name="Liu Y."/>
            <person name="Hou J."/>
            <person name="Li T.-Q."/>
            <person name="Guan C.-H."/>
            <person name="Wu X."/>
            <person name="Wu H.-Z."/>
            <person name="Ling F."/>
            <person name="Zhang R."/>
            <person name="Shi X.-G."/>
            <person name="Ren J.-P."/>
            <person name="Chen E.-F."/>
            <person name="Sun J.-M."/>
        </authorList>
    </citation>
    <scope>NUCLEOTIDE SEQUENCE</scope>
    <source>
        <strain evidence="7">Adult_tree_wgs_1</strain>
        <tissue evidence="7">Leaves</tissue>
    </source>
</reference>
<keyword evidence="3" id="KW-0238">DNA-binding</keyword>
<sequence>MGTGKRKEKEEQRMVTFSKRRKGLFKKAHELHCLTGADIAIIAFSATLEGYESVDDLVLVKNLVEEIRNKVLFRVLRMEEDFVGSLLA</sequence>
<dbReference type="Gene3D" id="3.40.1810.10">
    <property type="entry name" value="Transcription factor, MADS-box"/>
    <property type="match status" value="1"/>
</dbReference>
<dbReference type="AlphaFoldDB" id="A0A834H0Q7"/>
<dbReference type="SMART" id="SM00432">
    <property type="entry name" value="MADS"/>
    <property type="match status" value="1"/>
</dbReference>
<evidence type="ECO:0000256" key="2">
    <source>
        <dbReference type="ARBA" id="ARBA00023015"/>
    </source>
</evidence>
<dbReference type="PROSITE" id="PS50066">
    <property type="entry name" value="MADS_BOX_2"/>
    <property type="match status" value="1"/>
</dbReference>
<dbReference type="CDD" id="cd00120">
    <property type="entry name" value="MADS"/>
    <property type="match status" value="1"/>
</dbReference>
<proteinExistence type="predicted"/>
<comment type="subcellular location">
    <subcellularLocation>
        <location evidence="1">Nucleus</location>
    </subcellularLocation>
</comment>
<evidence type="ECO:0000256" key="3">
    <source>
        <dbReference type="ARBA" id="ARBA00023125"/>
    </source>
</evidence>
<dbReference type="GO" id="GO:0000978">
    <property type="term" value="F:RNA polymerase II cis-regulatory region sequence-specific DNA binding"/>
    <property type="evidence" value="ECO:0007669"/>
    <property type="project" value="TreeGrafter"/>
</dbReference>
<dbReference type="SUPFAM" id="SSF55455">
    <property type="entry name" value="SRF-like"/>
    <property type="match status" value="1"/>
</dbReference>
<dbReference type="GO" id="GO:0045893">
    <property type="term" value="P:positive regulation of DNA-templated transcription"/>
    <property type="evidence" value="ECO:0007669"/>
    <property type="project" value="UniProtKB-ARBA"/>
</dbReference>
<evidence type="ECO:0000256" key="4">
    <source>
        <dbReference type="ARBA" id="ARBA00023163"/>
    </source>
</evidence>
<accession>A0A834H0Q7</accession>
<dbReference type="OrthoDB" id="1896642at2759"/>
<dbReference type="InterPro" id="IPR036879">
    <property type="entry name" value="TF_MADSbox_sf"/>
</dbReference>
<dbReference type="Proteomes" id="UP000626092">
    <property type="component" value="Unassembled WGS sequence"/>
</dbReference>
<dbReference type="EMBL" id="WJXA01000004">
    <property type="protein sequence ID" value="KAF7145455.1"/>
    <property type="molecule type" value="Genomic_DNA"/>
</dbReference>
<dbReference type="PANTHER" id="PTHR11945:SF534">
    <property type="entry name" value="MYOCYTE-SPECIFIC ENHANCER FACTOR 2"/>
    <property type="match status" value="1"/>
</dbReference>
<feature type="domain" description="MADS-box" evidence="6">
    <location>
        <begin position="5"/>
        <end position="52"/>
    </location>
</feature>